<name>A0A3N4I367_ASCIM</name>
<dbReference type="PROSITE" id="PS01360">
    <property type="entry name" value="ZF_MYND_1"/>
    <property type="match status" value="1"/>
</dbReference>
<proteinExistence type="predicted"/>
<dbReference type="Pfam" id="PF01753">
    <property type="entry name" value="zf-MYND"/>
    <property type="match status" value="1"/>
</dbReference>
<sequence length="335" mass="39148">MPRPTNVRYPQCQFCASSTTPNMSRCSGCKAVQYCSKEHQTSDWYYHKQQCKPLQLALRKYQREADNLGAEFIAENEGYFWGLLETREYMRARFDVGYQLQHIVSNVAAKQSLGHFRDMLKLCRGDNLGVRDLVPGLCLRLGRDQECYDFIKWYGTEGERGDYDWGDRSLPFLNLRGEDVMEDLAWFKNKYAMAHNVGMLLLKLRMLLDLQDLKASQELGNIQALHADAILSIQDQLAHRSGIWKERREFLKPEGLDERIAFLKKQVDTWFDKVNKGNKYFFKGLMDHDKYLYATQEPYSMGSPEEMILLVQYCARSWMETDGAMEWARKKMQAA</sequence>
<dbReference type="Gene3D" id="6.10.140.2220">
    <property type="match status" value="1"/>
</dbReference>
<dbReference type="STRING" id="1160509.A0A3N4I367"/>
<dbReference type="OrthoDB" id="5952526at2759"/>
<dbReference type="PROSITE" id="PS50865">
    <property type="entry name" value="ZF_MYND_2"/>
    <property type="match status" value="1"/>
</dbReference>
<dbReference type="AlphaFoldDB" id="A0A3N4I367"/>
<feature type="domain" description="MYND-type" evidence="5">
    <location>
        <begin position="12"/>
        <end position="51"/>
    </location>
</feature>
<evidence type="ECO:0000313" key="6">
    <source>
        <dbReference type="EMBL" id="RPA80439.1"/>
    </source>
</evidence>
<evidence type="ECO:0000256" key="4">
    <source>
        <dbReference type="PROSITE-ProRule" id="PRU00134"/>
    </source>
</evidence>
<keyword evidence="7" id="KW-1185">Reference proteome</keyword>
<evidence type="ECO:0000256" key="1">
    <source>
        <dbReference type="ARBA" id="ARBA00022723"/>
    </source>
</evidence>
<evidence type="ECO:0000259" key="5">
    <source>
        <dbReference type="PROSITE" id="PS50865"/>
    </source>
</evidence>
<accession>A0A3N4I367</accession>
<evidence type="ECO:0000256" key="2">
    <source>
        <dbReference type="ARBA" id="ARBA00022771"/>
    </source>
</evidence>
<gene>
    <name evidence="6" type="ORF">BJ508DRAFT_239978</name>
</gene>
<keyword evidence="3" id="KW-0862">Zinc</keyword>
<dbReference type="SUPFAM" id="SSF144232">
    <property type="entry name" value="HIT/MYND zinc finger-like"/>
    <property type="match status" value="1"/>
</dbReference>
<dbReference type="InterPro" id="IPR002893">
    <property type="entry name" value="Znf_MYND"/>
</dbReference>
<dbReference type="GO" id="GO:0008270">
    <property type="term" value="F:zinc ion binding"/>
    <property type="evidence" value="ECO:0007669"/>
    <property type="project" value="UniProtKB-KW"/>
</dbReference>
<reference evidence="6 7" key="1">
    <citation type="journal article" date="2018" name="Nat. Ecol. Evol.">
        <title>Pezizomycetes genomes reveal the molecular basis of ectomycorrhizal truffle lifestyle.</title>
        <authorList>
            <person name="Murat C."/>
            <person name="Payen T."/>
            <person name="Noel B."/>
            <person name="Kuo A."/>
            <person name="Morin E."/>
            <person name="Chen J."/>
            <person name="Kohler A."/>
            <person name="Krizsan K."/>
            <person name="Balestrini R."/>
            <person name="Da Silva C."/>
            <person name="Montanini B."/>
            <person name="Hainaut M."/>
            <person name="Levati E."/>
            <person name="Barry K.W."/>
            <person name="Belfiori B."/>
            <person name="Cichocki N."/>
            <person name="Clum A."/>
            <person name="Dockter R.B."/>
            <person name="Fauchery L."/>
            <person name="Guy J."/>
            <person name="Iotti M."/>
            <person name="Le Tacon F."/>
            <person name="Lindquist E.A."/>
            <person name="Lipzen A."/>
            <person name="Malagnac F."/>
            <person name="Mello A."/>
            <person name="Molinier V."/>
            <person name="Miyauchi S."/>
            <person name="Poulain J."/>
            <person name="Riccioni C."/>
            <person name="Rubini A."/>
            <person name="Sitrit Y."/>
            <person name="Splivallo R."/>
            <person name="Traeger S."/>
            <person name="Wang M."/>
            <person name="Zifcakova L."/>
            <person name="Wipf D."/>
            <person name="Zambonelli A."/>
            <person name="Paolocci F."/>
            <person name="Nowrousian M."/>
            <person name="Ottonello S."/>
            <person name="Baldrian P."/>
            <person name="Spatafora J.W."/>
            <person name="Henrissat B."/>
            <person name="Nagy L.G."/>
            <person name="Aury J.M."/>
            <person name="Wincker P."/>
            <person name="Grigoriev I.V."/>
            <person name="Bonfante P."/>
            <person name="Martin F.M."/>
        </authorList>
    </citation>
    <scope>NUCLEOTIDE SEQUENCE [LARGE SCALE GENOMIC DNA]</scope>
    <source>
        <strain evidence="6 7">RN42</strain>
    </source>
</reference>
<protein>
    <recommendedName>
        <fullName evidence="5">MYND-type domain-containing protein</fullName>
    </recommendedName>
</protein>
<keyword evidence="1" id="KW-0479">Metal-binding</keyword>
<evidence type="ECO:0000256" key="3">
    <source>
        <dbReference type="ARBA" id="ARBA00022833"/>
    </source>
</evidence>
<organism evidence="6 7">
    <name type="scientific">Ascobolus immersus RN42</name>
    <dbReference type="NCBI Taxonomy" id="1160509"/>
    <lineage>
        <taxon>Eukaryota</taxon>
        <taxon>Fungi</taxon>
        <taxon>Dikarya</taxon>
        <taxon>Ascomycota</taxon>
        <taxon>Pezizomycotina</taxon>
        <taxon>Pezizomycetes</taxon>
        <taxon>Pezizales</taxon>
        <taxon>Ascobolaceae</taxon>
        <taxon>Ascobolus</taxon>
    </lineage>
</organism>
<keyword evidence="2 4" id="KW-0863">Zinc-finger</keyword>
<dbReference type="EMBL" id="ML119688">
    <property type="protein sequence ID" value="RPA80439.1"/>
    <property type="molecule type" value="Genomic_DNA"/>
</dbReference>
<dbReference type="Proteomes" id="UP000275078">
    <property type="component" value="Unassembled WGS sequence"/>
</dbReference>
<evidence type="ECO:0000313" key="7">
    <source>
        <dbReference type="Proteomes" id="UP000275078"/>
    </source>
</evidence>